<keyword evidence="3" id="KW-1185">Reference proteome</keyword>
<evidence type="ECO:0000313" key="3">
    <source>
        <dbReference type="Proteomes" id="UP000277671"/>
    </source>
</evidence>
<evidence type="ECO:0000256" key="1">
    <source>
        <dbReference type="SAM" id="SignalP"/>
    </source>
</evidence>
<dbReference type="GO" id="GO:0015066">
    <property type="term" value="F:alpha-amylase inhibitor activity"/>
    <property type="evidence" value="ECO:0007669"/>
    <property type="project" value="InterPro"/>
</dbReference>
<organism evidence="2 3">
    <name type="scientific">Micromonospora pisi</name>
    <dbReference type="NCBI Taxonomy" id="589240"/>
    <lineage>
        <taxon>Bacteria</taxon>
        <taxon>Bacillati</taxon>
        <taxon>Actinomycetota</taxon>
        <taxon>Actinomycetes</taxon>
        <taxon>Micromonosporales</taxon>
        <taxon>Micromonosporaceae</taxon>
        <taxon>Micromonospora</taxon>
    </lineage>
</organism>
<protein>
    <recommendedName>
        <fullName evidence="4">Secreted protein</fullName>
    </recommendedName>
</protein>
<reference evidence="2 3" key="1">
    <citation type="submission" date="2018-10" db="EMBL/GenBank/DDBJ databases">
        <title>Sequencing the genomes of 1000 actinobacteria strains.</title>
        <authorList>
            <person name="Klenk H.-P."/>
        </authorList>
    </citation>
    <scope>NUCLEOTIDE SEQUENCE [LARGE SCALE GENOMIC DNA]</scope>
    <source>
        <strain evidence="2 3">DSM 45175</strain>
    </source>
</reference>
<proteinExistence type="predicted"/>
<evidence type="ECO:0000313" key="2">
    <source>
        <dbReference type="EMBL" id="RKR91616.1"/>
    </source>
</evidence>
<dbReference type="Gene3D" id="2.60.40.20">
    <property type="entry name" value="Alpha-amylase inhibitor"/>
    <property type="match status" value="1"/>
</dbReference>
<comment type="caution">
    <text evidence="2">The sequence shown here is derived from an EMBL/GenBank/DDBJ whole genome shotgun (WGS) entry which is preliminary data.</text>
</comment>
<gene>
    <name evidence="2" type="ORF">BDK92_6017</name>
</gene>
<keyword evidence="1" id="KW-0732">Signal</keyword>
<dbReference type="Proteomes" id="UP000277671">
    <property type="component" value="Unassembled WGS sequence"/>
</dbReference>
<feature type="chain" id="PRO_5019867494" description="Secreted protein" evidence="1">
    <location>
        <begin position="33"/>
        <end position="99"/>
    </location>
</feature>
<name>A0A495JRK2_9ACTN</name>
<dbReference type="EMBL" id="RBKT01000001">
    <property type="protein sequence ID" value="RKR91616.1"/>
    <property type="molecule type" value="Genomic_DNA"/>
</dbReference>
<dbReference type="AlphaFoldDB" id="A0A495JRK2"/>
<accession>A0A495JRK2</accession>
<dbReference type="InterPro" id="IPR036379">
    <property type="entry name" value="A-amylase_inhib_sf"/>
</dbReference>
<evidence type="ECO:0008006" key="4">
    <source>
        <dbReference type="Google" id="ProtNLM"/>
    </source>
</evidence>
<feature type="signal peptide" evidence="1">
    <location>
        <begin position="1"/>
        <end position="32"/>
    </location>
</feature>
<sequence>MQRMSRRIMSGAAMLALATGTLVTGGTSPAMAGTLPSCVNLGWAPGVDSVSVDNTCGYDVNAKVLVNNWSDSDCHTVKAHTTWRYEWYFLGDFDGVVTC</sequence>